<feature type="transmembrane region" description="Helical" evidence="6">
    <location>
        <begin position="41"/>
        <end position="66"/>
    </location>
</feature>
<protein>
    <submittedName>
        <fullName evidence="8">DUF1049 domain-containing protein</fullName>
    </submittedName>
</protein>
<evidence type="ECO:0000256" key="6">
    <source>
        <dbReference type="SAM" id="Phobius"/>
    </source>
</evidence>
<reference evidence="9 10" key="1">
    <citation type="submission" date="2016-05" db="EMBL/GenBank/DDBJ databases">
        <title>Draft genome sequence of Pediococcus parvulus 2.6, a probiotic beta-glucan producer strain.</title>
        <authorList>
            <person name="Mohedano M.L."/>
            <person name="Perez-Ramos A."/>
            <person name="Duenas M.T."/>
            <person name="Lamontanara A."/>
            <person name="Orru L."/>
            <person name="Spano G."/>
            <person name="Capozzi V."/>
            <person name="Lopez P."/>
        </authorList>
    </citation>
    <scope>NUCLEOTIDE SEQUENCE [LARGE SCALE GENOMIC DNA]</scope>
    <source>
        <strain evidence="9 10">2.6</strain>
    </source>
</reference>
<keyword evidence="4 6" id="KW-0472">Membrane</keyword>
<dbReference type="OrthoDB" id="2990728at2"/>
<proteinExistence type="predicted"/>
<dbReference type="Proteomes" id="UP000077280">
    <property type="component" value="Unassembled WGS sequence"/>
</dbReference>
<evidence type="ECO:0000256" key="3">
    <source>
        <dbReference type="ARBA" id="ARBA00022989"/>
    </source>
</evidence>
<sequence>MKNQWRVIIILILVLLVALFAVVNVNEVPLSLLFTTVHWPLVLVILVSLVAGALITFLVSMGTVMAQKKQQRVEMDVATKKIDDLREENESLKRRVNNVSNENGQKNHNLEEL</sequence>
<evidence type="ECO:0000256" key="2">
    <source>
        <dbReference type="ARBA" id="ARBA00022692"/>
    </source>
</evidence>
<name>A0A176TKJ1_9LACO</name>
<keyword evidence="10" id="KW-1185">Reference proteome</keyword>
<evidence type="ECO:0000313" key="8">
    <source>
        <dbReference type="EMBL" id="MDV7693758.1"/>
    </source>
</evidence>
<evidence type="ECO:0000313" key="9">
    <source>
        <dbReference type="EMBL" id="OAD64484.1"/>
    </source>
</evidence>
<evidence type="ECO:0000313" key="10">
    <source>
        <dbReference type="Proteomes" id="UP000077280"/>
    </source>
</evidence>
<keyword evidence="3 6" id="KW-1133">Transmembrane helix</keyword>
<evidence type="ECO:0000259" key="7">
    <source>
        <dbReference type="Pfam" id="PF06305"/>
    </source>
</evidence>
<dbReference type="RefSeq" id="WP_057784424.1">
    <property type="nucleotide sequence ID" value="NZ_BJWE01000022.1"/>
</dbReference>
<reference evidence="8" key="2">
    <citation type="submission" date="2019-10" db="EMBL/GenBank/DDBJ databases">
        <title>Malate fermentation in French cider.</title>
        <authorList>
            <person name="Cousin F.J."/>
            <person name="Medina Fernandez S."/>
            <person name="Misery B."/>
            <person name="Laplace J.-M."/>
            <person name="Cretenet M."/>
        </authorList>
    </citation>
    <scope>NUCLEOTIDE SEQUENCE</scope>
    <source>
        <strain evidence="8">UCMA15901</strain>
    </source>
</reference>
<dbReference type="GeneID" id="93382949"/>
<feature type="compositionally biased region" description="Polar residues" evidence="5">
    <location>
        <begin position="97"/>
        <end position="107"/>
    </location>
</feature>
<comment type="caution">
    <text evidence="8">The sequence shown here is derived from an EMBL/GenBank/DDBJ whole genome shotgun (WGS) entry which is preliminary data.</text>
</comment>
<organism evidence="8 11">
    <name type="scientific">Pediococcus parvulus</name>
    <dbReference type="NCBI Taxonomy" id="54062"/>
    <lineage>
        <taxon>Bacteria</taxon>
        <taxon>Bacillati</taxon>
        <taxon>Bacillota</taxon>
        <taxon>Bacilli</taxon>
        <taxon>Lactobacillales</taxon>
        <taxon>Lactobacillaceae</taxon>
        <taxon>Pediococcus</taxon>
    </lineage>
</organism>
<evidence type="ECO:0000256" key="1">
    <source>
        <dbReference type="ARBA" id="ARBA00022475"/>
    </source>
</evidence>
<keyword evidence="1" id="KW-1003">Cell membrane</keyword>
<dbReference type="InterPro" id="IPR010445">
    <property type="entry name" value="LapA_dom"/>
</dbReference>
<keyword evidence="2 6" id="KW-0812">Transmembrane</keyword>
<dbReference type="EMBL" id="WERX01000005">
    <property type="protein sequence ID" value="MDV7693758.1"/>
    <property type="molecule type" value="Genomic_DNA"/>
</dbReference>
<feature type="region of interest" description="Disordered" evidence="5">
    <location>
        <begin position="93"/>
        <end position="113"/>
    </location>
</feature>
<accession>A0A176TKJ1</accession>
<evidence type="ECO:0000256" key="4">
    <source>
        <dbReference type="ARBA" id="ARBA00023136"/>
    </source>
</evidence>
<dbReference type="GO" id="GO:0005886">
    <property type="term" value="C:plasma membrane"/>
    <property type="evidence" value="ECO:0007669"/>
    <property type="project" value="InterPro"/>
</dbReference>
<evidence type="ECO:0000256" key="5">
    <source>
        <dbReference type="SAM" id="MobiDB-lite"/>
    </source>
</evidence>
<dbReference type="Pfam" id="PF06305">
    <property type="entry name" value="LapA_dom"/>
    <property type="match status" value="1"/>
</dbReference>
<dbReference type="Proteomes" id="UP001275867">
    <property type="component" value="Unassembled WGS sequence"/>
</dbReference>
<dbReference type="AlphaFoldDB" id="A0A176TKJ1"/>
<dbReference type="PANTHER" id="PTHR41335">
    <property type="entry name" value="MEMBRANE PROTEIN-RELATED"/>
    <property type="match status" value="1"/>
</dbReference>
<feature type="domain" description="Lipopolysaccharide assembly protein A" evidence="7">
    <location>
        <begin position="24"/>
        <end position="89"/>
    </location>
</feature>
<gene>
    <name evidence="9" type="ORF">A7K95_04540</name>
    <name evidence="8" type="ORF">GA842_02445</name>
</gene>
<dbReference type="PANTHER" id="PTHR41335:SF1">
    <property type="entry name" value="MEMBRANE PROTEIN"/>
    <property type="match status" value="1"/>
</dbReference>
<evidence type="ECO:0000313" key="11">
    <source>
        <dbReference type="Proteomes" id="UP001275867"/>
    </source>
</evidence>
<dbReference type="EMBL" id="LXND01000032">
    <property type="protein sequence ID" value="OAD64484.1"/>
    <property type="molecule type" value="Genomic_DNA"/>
</dbReference>